<accession>A0A813EY39</accession>
<dbReference type="EMBL" id="CAJNNV010017002">
    <property type="protein sequence ID" value="CAE8604834.1"/>
    <property type="molecule type" value="Genomic_DNA"/>
</dbReference>
<name>A0A813EY39_POLGL</name>
<sequence>MEYGRIAIALTDPLQGIRLAEKWSQSSELILGLICVRVTVPCDCEVKLRAIKLFSRLTSLQFVLLVCGFVCVRYLPRSLLLLLLLLLCLVLLWFLLYQTVHRLLDTAIQSLSILA</sequence>
<protein>
    <submittedName>
        <fullName evidence="2">Uncharacterized protein</fullName>
    </submittedName>
</protein>
<comment type="caution">
    <text evidence="2">The sequence shown here is derived from an EMBL/GenBank/DDBJ whole genome shotgun (WGS) entry which is preliminary data.</text>
</comment>
<reference evidence="2" key="1">
    <citation type="submission" date="2021-02" db="EMBL/GenBank/DDBJ databases">
        <authorList>
            <person name="Dougan E. K."/>
            <person name="Rhodes N."/>
            <person name="Thang M."/>
            <person name="Chan C."/>
        </authorList>
    </citation>
    <scope>NUCLEOTIDE SEQUENCE</scope>
</reference>
<evidence type="ECO:0000313" key="3">
    <source>
        <dbReference type="Proteomes" id="UP000654075"/>
    </source>
</evidence>
<keyword evidence="1" id="KW-1133">Transmembrane helix</keyword>
<feature type="transmembrane region" description="Helical" evidence="1">
    <location>
        <begin position="81"/>
        <end position="100"/>
    </location>
</feature>
<keyword evidence="3" id="KW-1185">Reference proteome</keyword>
<keyword evidence="1" id="KW-0472">Membrane</keyword>
<proteinExistence type="predicted"/>
<gene>
    <name evidence="2" type="ORF">PGLA1383_LOCUS22978</name>
</gene>
<dbReference type="AlphaFoldDB" id="A0A813EY39"/>
<organism evidence="2 3">
    <name type="scientific">Polarella glacialis</name>
    <name type="common">Dinoflagellate</name>
    <dbReference type="NCBI Taxonomy" id="89957"/>
    <lineage>
        <taxon>Eukaryota</taxon>
        <taxon>Sar</taxon>
        <taxon>Alveolata</taxon>
        <taxon>Dinophyceae</taxon>
        <taxon>Suessiales</taxon>
        <taxon>Suessiaceae</taxon>
        <taxon>Polarella</taxon>
    </lineage>
</organism>
<keyword evidence="1" id="KW-0812">Transmembrane</keyword>
<feature type="transmembrane region" description="Helical" evidence="1">
    <location>
        <begin position="57"/>
        <end position="75"/>
    </location>
</feature>
<dbReference type="Proteomes" id="UP000654075">
    <property type="component" value="Unassembled WGS sequence"/>
</dbReference>
<evidence type="ECO:0000256" key="1">
    <source>
        <dbReference type="SAM" id="Phobius"/>
    </source>
</evidence>
<evidence type="ECO:0000313" key="2">
    <source>
        <dbReference type="EMBL" id="CAE8604834.1"/>
    </source>
</evidence>